<keyword evidence="4" id="KW-1185">Reference proteome</keyword>
<keyword evidence="1" id="KW-0143">Chaperone</keyword>
<dbReference type="PRINTS" id="PR00773">
    <property type="entry name" value="GRPEPROTEIN"/>
</dbReference>
<dbReference type="PANTHER" id="PTHR21237:SF23">
    <property type="entry name" value="GRPE PROTEIN HOMOLOG, MITOCHONDRIAL"/>
    <property type="match status" value="1"/>
</dbReference>
<name>A0A8J3YD68_9ACTN</name>
<comment type="similarity">
    <text evidence="2">Belongs to the GrpE family.</text>
</comment>
<comment type="caution">
    <text evidence="3">The sequence shown here is derived from an EMBL/GenBank/DDBJ whole genome shotgun (WGS) entry which is preliminary data.</text>
</comment>
<dbReference type="InterPro" id="IPR009012">
    <property type="entry name" value="GrpE_head"/>
</dbReference>
<reference evidence="3" key="1">
    <citation type="submission" date="2021-01" db="EMBL/GenBank/DDBJ databases">
        <title>Whole genome shotgun sequence of Spirilliplanes yamanashiensis NBRC 15828.</title>
        <authorList>
            <person name="Komaki H."/>
            <person name="Tamura T."/>
        </authorList>
    </citation>
    <scope>NUCLEOTIDE SEQUENCE</scope>
    <source>
        <strain evidence="3">NBRC 15828</strain>
    </source>
</reference>
<sequence length="153" mass="15775">MNRFGDLLAAWPWALASVAAALFAAAAGYLVGRRRDAADAADAAEAARGAPAAPAGPGADVRQVVEGVIAAHDLAAAADGAVRVQLERALHAAGVHRIAVAGGQPFDASRHHAVGTEPAAAGRPDRCVAREIRAGWQTRDRVVRPAEVIVWKQ</sequence>
<evidence type="ECO:0008006" key="5">
    <source>
        <dbReference type="Google" id="ProtNLM"/>
    </source>
</evidence>
<dbReference type="GO" id="GO:0000774">
    <property type="term" value="F:adenyl-nucleotide exchange factor activity"/>
    <property type="evidence" value="ECO:0007669"/>
    <property type="project" value="InterPro"/>
</dbReference>
<dbReference type="Proteomes" id="UP000652013">
    <property type="component" value="Unassembled WGS sequence"/>
</dbReference>
<dbReference type="SUPFAM" id="SSF51064">
    <property type="entry name" value="Head domain of nucleotide exchange factor GrpE"/>
    <property type="match status" value="1"/>
</dbReference>
<dbReference type="InterPro" id="IPR000740">
    <property type="entry name" value="GrpE"/>
</dbReference>
<evidence type="ECO:0000256" key="2">
    <source>
        <dbReference type="RuleBase" id="RU004478"/>
    </source>
</evidence>
<dbReference type="PANTHER" id="PTHR21237">
    <property type="entry name" value="GRPE PROTEIN"/>
    <property type="match status" value="1"/>
</dbReference>
<dbReference type="GO" id="GO:0051087">
    <property type="term" value="F:protein-folding chaperone binding"/>
    <property type="evidence" value="ECO:0007669"/>
    <property type="project" value="InterPro"/>
</dbReference>
<dbReference type="RefSeq" id="WP_203940752.1">
    <property type="nucleotide sequence ID" value="NZ_BAAAGJ010000005.1"/>
</dbReference>
<dbReference type="Gene3D" id="2.30.22.10">
    <property type="entry name" value="Head domain of nucleotide exchange factor GrpE"/>
    <property type="match status" value="1"/>
</dbReference>
<dbReference type="EMBL" id="BOOY01000034">
    <property type="protein sequence ID" value="GIJ05543.1"/>
    <property type="molecule type" value="Genomic_DNA"/>
</dbReference>
<dbReference type="AlphaFoldDB" id="A0A8J3YD68"/>
<evidence type="ECO:0000313" key="4">
    <source>
        <dbReference type="Proteomes" id="UP000652013"/>
    </source>
</evidence>
<organism evidence="3 4">
    <name type="scientific">Spirilliplanes yamanashiensis</name>
    <dbReference type="NCBI Taxonomy" id="42233"/>
    <lineage>
        <taxon>Bacteria</taxon>
        <taxon>Bacillati</taxon>
        <taxon>Actinomycetota</taxon>
        <taxon>Actinomycetes</taxon>
        <taxon>Micromonosporales</taxon>
        <taxon>Micromonosporaceae</taxon>
        <taxon>Spirilliplanes</taxon>
    </lineage>
</organism>
<dbReference type="GO" id="GO:0051082">
    <property type="term" value="F:unfolded protein binding"/>
    <property type="evidence" value="ECO:0007669"/>
    <property type="project" value="TreeGrafter"/>
</dbReference>
<evidence type="ECO:0000256" key="1">
    <source>
        <dbReference type="ARBA" id="ARBA00023186"/>
    </source>
</evidence>
<protein>
    <recommendedName>
        <fullName evidence="5">GrpE protein</fullName>
    </recommendedName>
</protein>
<gene>
    <name evidence="3" type="ORF">Sya03_48950</name>
</gene>
<proteinExistence type="inferred from homology"/>
<dbReference type="GO" id="GO:0006457">
    <property type="term" value="P:protein folding"/>
    <property type="evidence" value="ECO:0007669"/>
    <property type="project" value="InterPro"/>
</dbReference>
<accession>A0A8J3YD68</accession>
<dbReference type="Pfam" id="PF01025">
    <property type="entry name" value="GrpE"/>
    <property type="match status" value="1"/>
</dbReference>
<dbReference type="GO" id="GO:0042803">
    <property type="term" value="F:protein homodimerization activity"/>
    <property type="evidence" value="ECO:0007669"/>
    <property type="project" value="InterPro"/>
</dbReference>
<evidence type="ECO:0000313" key="3">
    <source>
        <dbReference type="EMBL" id="GIJ05543.1"/>
    </source>
</evidence>